<proteinExistence type="predicted"/>
<organism evidence="1 2">
    <name type="scientific">Dictyobacter halimunensis</name>
    <dbReference type="NCBI Taxonomy" id="3026934"/>
    <lineage>
        <taxon>Bacteria</taxon>
        <taxon>Bacillati</taxon>
        <taxon>Chloroflexota</taxon>
        <taxon>Ktedonobacteria</taxon>
        <taxon>Ktedonobacterales</taxon>
        <taxon>Dictyobacteraceae</taxon>
        <taxon>Dictyobacter</taxon>
    </lineage>
</organism>
<name>A0ABQ6FI33_9CHLR</name>
<keyword evidence="2" id="KW-1185">Reference proteome</keyword>
<accession>A0ABQ6FI33</accession>
<dbReference type="EMBL" id="BSRI01000001">
    <property type="protein sequence ID" value="GLV53239.1"/>
    <property type="molecule type" value="Genomic_DNA"/>
</dbReference>
<dbReference type="RefSeq" id="WP_338246701.1">
    <property type="nucleotide sequence ID" value="NZ_BSRI01000001.1"/>
</dbReference>
<dbReference type="Proteomes" id="UP001344906">
    <property type="component" value="Unassembled WGS sequence"/>
</dbReference>
<evidence type="ECO:0000313" key="1">
    <source>
        <dbReference type="EMBL" id="GLV53239.1"/>
    </source>
</evidence>
<protein>
    <recommendedName>
        <fullName evidence="3">Transposase DDE domain-containing protein</fullName>
    </recommendedName>
</protein>
<evidence type="ECO:0000313" key="2">
    <source>
        <dbReference type="Proteomes" id="UP001344906"/>
    </source>
</evidence>
<gene>
    <name evidence="1" type="ORF">KDH_00940</name>
</gene>
<sequence>MIPNPSIEVQTSPVDHPSVPVWFAEVVILSQHLATKGLLETFAHQVRLVRGRFGSYEPLDFLALLIGYAASGERTLADFFDRLAPFGAAFMALFGRARLPHHSSLSRFLASVDHPCLEAFRTLFEQNSFAEGWTTETIGGIWDRQGRRFIVFDVDATRQAARQRALPCDPTLPPPRRRLDAVCAPGYTGRKRGEVVRTRTVILQMHTRQWVGTYAGRGNGDYQGELTSALRAITTYLKLFTLTPEAALVRLDGQYSDTVAITQLIEAGVHLVTRARGYRVLEHPQIQRVLAHPPTASMTRVNSEEVVEVFDGGWLPLDEGVPQTRIIVARHRTSTSGKRPSVGKCIGEWVYEVFITTLPADGFLVEDVLNLYHGRGAFEAVLANEDVEEDPDRWCSYTQCGQELWQIACQWVWNLRLSLGQATQQVELREIEWAPPKQAPPSLEAVEDAPREYGPWQWAKAFGAATGRFGADAFVLQEDGKLRCPAGSSLWLSEVRQENEFTQRATYLGFRRDCEPCALKEQCLGRGAKGNRARRVSAVRRLLPPPATMLRTPMMLGSIRWVDVAGRALRRTWTTHWRSQYVELIPLVEFPQRVFPPPRPPRAIRSHYRWSWPDRLARNAWWGPPQLRITVAGVPTTLAIN</sequence>
<evidence type="ECO:0008006" key="3">
    <source>
        <dbReference type="Google" id="ProtNLM"/>
    </source>
</evidence>
<comment type="caution">
    <text evidence="1">The sequence shown here is derived from an EMBL/GenBank/DDBJ whole genome shotgun (WGS) entry which is preliminary data.</text>
</comment>
<reference evidence="1 2" key="1">
    <citation type="submission" date="2023-02" db="EMBL/GenBank/DDBJ databases">
        <title>Dictyobacter halimunensis sp. nov., a new member of the class Ktedonobacteria from forest soil in a geothermal area.</title>
        <authorList>
            <person name="Rachmania M.K."/>
            <person name="Ningsih F."/>
            <person name="Sakai Y."/>
            <person name="Yabe S."/>
            <person name="Yokota A."/>
            <person name="Sjamsuridzal W."/>
        </authorList>
    </citation>
    <scope>NUCLEOTIDE SEQUENCE [LARGE SCALE GENOMIC DNA]</scope>
    <source>
        <strain evidence="1 2">S3.2.2.5</strain>
    </source>
</reference>